<dbReference type="eggNOG" id="COG2124">
    <property type="taxonomic scope" value="Bacteria"/>
</dbReference>
<accession>A0A084EQV7</accession>
<evidence type="ECO:0000256" key="2">
    <source>
        <dbReference type="RuleBase" id="RU000461"/>
    </source>
</evidence>
<keyword evidence="2" id="KW-0479">Metal-binding</keyword>
<dbReference type="PANTHER" id="PTHR46696">
    <property type="entry name" value="P450, PUTATIVE (EUROFUNG)-RELATED"/>
    <property type="match status" value="1"/>
</dbReference>
<keyword evidence="2" id="KW-0408">Iron</keyword>
<sequence>MRDYATADFYKDVDLVDDPHAYFDFLRAQGPVTRLPHRNVVAVTGYEETVQVMLDTEHFSSINAVTGPMTDLPFTPQGDDIAAELEAARPKIAFADQIVTESGTRHAKLRSVIGSLFTPSRLKALEPSLYATADSLIDEFAADGKVDLVRQYGGPYATLVIADLLGIPAKGRAAFRVLLEGAVPAQIDGSPEDLKHNPLVGLGKHMFRYIAWRRFLNHPAVLPVRRLLGADTERKDILTTLALAKFPDGTNPTLVDLTAMAAFLFGAGQDTTNRLLANAFRIIAIRPDIQAQLRADPKRIPNFLEEVLRYDGSVKSGGRICTRTTELGGVQIKAGTTILMSHMAANRDPRRFDNPAQFDMDRPRAKEHLAFGRGAHTCIGAPLARREVAVSIERLLARMGNIRLSPAHHGAGEALRFDYEPTYILRALRHLHLEFDPIADPG</sequence>
<dbReference type="GO" id="GO:0004497">
    <property type="term" value="F:monooxygenase activity"/>
    <property type="evidence" value="ECO:0007669"/>
    <property type="project" value="UniProtKB-KW"/>
</dbReference>
<dbReference type="PROSITE" id="PS00086">
    <property type="entry name" value="CYTOCHROME_P450"/>
    <property type="match status" value="1"/>
</dbReference>
<keyword evidence="2" id="KW-0349">Heme</keyword>
<dbReference type="GO" id="GO:0005506">
    <property type="term" value="F:iron ion binding"/>
    <property type="evidence" value="ECO:0007669"/>
    <property type="project" value="InterPro"/>
</dbReference>
<keyword evidence="2" id="KW-0560">Oxidoreductase</keyword>
<proteinExistence type="inferred from homology"/>
<comment type="caution">
    <text evidence="3">The sequence shown here is derived from an EMBL/GenBank/DDBJ whole genome shotgun (WGS) entry which is preliminary data.</text>
</comment>
<evidence type="ECO:0000313" key="3">
    <source>
        <dbReference type="EMBL" id="KEZ20349.1"/>
    </source>
</evidence>
<dbReference type="PANTHER" id="PTHR46696:SF6">
    <property type="entry name" value="P450, PUTATIVE (EUROFUNG)-RELATED"/>
    <property type="match status" value="1"/>
</dbReference>
<evidence type="ECO:0000313" key="4">
    <source>
        <dbReference type="Proteomes" id="UP000028534"/>
    </source>
</evidence>
<dbReference type="InterPro" id="IPR036396">
    <property type="entry name" value="Cyt_P450_sf"/>
</dbReference>
<reference evidence="3 4" key="1">
    <citation type="submission" date="2014-03" db="EMBL/GenBank/DDBJ databases">
        <title>Genome sequence of Sphingobium yanoikuyae B1.</title>
        <authorList>
            <person name="Gan H.M."/>
            <person name="Gan H.Y."/>
            <person name="Savka M.A."/>
        </authorList>
    </citation>
    <scope>NUCLEOTIDE SEQUENCE [LARGE SCALE GENOMIC DNA]</scope>
    <source>
        <strain evidence="3 4">B1</strain>
    </source>
</reference>
<protein>
    <submittedName>
        <fullName evidence="3">Cytochrome P450</fullName>
    </submittedName>
</protein>
<dbReference type="InterPro" id="IPR017972">
    <property type="entry name" value="Cyt_P450_CS"/>
</dbReference>
<dbReference type="AlphaFoldDB" id="A0A084EQV7"/>
<dbReference type="SUPFAM" id="SSF48264">
    <property type="entry name" value="Cytochrome P450"/>
    <property type="match status" value="1"/>
</dbReference>
<evidence type="ECO:0000256" key="1">
    <source>
        <dbReference type="ARBA" id="ARBA00010617"/>
    </source>
</evidence>
<dbReference type="GO" id="GO:0020037">
    <property type="term" value="F:heme binding"/>
    <property type="evidence" value="ECO:0007669"/>
    <property type="project" value="InterPro"/>
</dbReference>
<gene>
    <name evidence="3" type="ORF">CP98_01071</name>
</gene>
<dbReference type="PRINTS" id="PR00359">
    <property type="entry name" value="BP450"/>
</dbReference>
<dbReference type="GO" id="GO:0016705">
    <property type="term" value="F:oxidoreductase activity, acting on paired donors, with incorporation or reduction of molecular oxygen"/>
    <property type="evidence" value="ECO:0007669"/>
    <property type="project" value="InterPro"/>
</dbReference>
<dbReference type="STRING" id="13690.AX777_02810"/>
<dbReference type="Pfam" id="PF00067">
    <property type="entry name" value="p450"/>
    <property type="match status" value="1"/>
</dbReference>
<dbReference type="Proteomes" id="UP000028534">
    <property type="component" value="Unassembled WGS sequence"/>
</dbReference>
<dbReference type="InterPro" id="IPR001128">
    <property type="entry name" value="Cyt_P450"/>
</dbReference>
<comment type="similarity">
    <text evidence="1 2">Belongs to the cytochrome P450 family.</text>
</comment>
<organism evidence="3 4">
    <name type="scientific">Sphingobium yanoikuyae</name>
    <name type="common">Sphingomonas yanoikuyae</name>
    <dbReference type="NCBI Taxonomy" id="13690"/>
    <lineage>
        <taxon>Bacteria</taxon>
        <taxon>Pseudomonadati</taxon>
        <taxon>Pseudomonadota</taxon>
        <taxon>Alphaproteobacteria</taxon>
        <taxon>Sphingomonadales</taxon>
        <taxon>Sphingomonadaceae</taxon>
        <taxon>Sphingobium</taxon>
    </lineage>
</organism>
<dbReference type="InterPro" id="IPR002397">
    <property type="entry name" value="Cyt_P450_B"/>
</dbReference>
<dbReference type="EMBL" id="JGVR01000004">
    <property type="protein sequence ID" value="KEZ20349.1"/>
    <property type="molecule type" value="Genomic_DNA"/>
</dbReference>
<dbReference type="Gene3D" id="1.10.630.10">
    <property type="entry name" value="Cytochrome P450"/>
    <property type="match status" value="1"/>
</dbReference>
<keyword evidence="2" id="KW-0503">Monooxygenase</keyword>
<dbReference type="PATRIC" id="fig|13690.10.peg.1110"/>
<name>A0A084EQV7_SPHYA</name>
<dbReference type="RefSeq" id="WP_037517633.1">
    <property type="nucleotide sequence ID" value="NZ_JGVR01000004.1"/>
</dbReference>